<sequence length="1092" mass="122890">MDRIISTCQKMIASSSDITDTEKTILIEKMFDIRGDIVKTDEEYSTVVDKYTKYGEKIDRDAFSPTYKKFNQSDKFLERLWTIFPTFEYNKSKDITSNQLINTLNNFIIDHVRTDSNEFCSLLSAGKIKSRLFAQGGFGSVGDLFMDEDEKNQDVKAVIISLRRNGGFEPFYCPVIIKSALEPTNVTWSGSRMSDGTSIIFVGDPITEMVYGTMLGHFYDMGMCPFYNKYFGMFSCPAGRQETLHFITEKSTVELGAFLSTSKYIKGSQQWIANPTFPKIDKRPDILLNILFQYIYAIYVGKTKIGFTHYDTHHRNVLLTYTDDRLFTTDEMYTEPVDYTYQGKSMKNIKYIVYNTDSVNIDGSNRPVLVVTRYNGLMAKMIDLGSCSAFMNTPSASEYKRPYTLATDPVTLSKIAGATDAYNTTTTNASARNTTELQFLLTCLRENMDKGLVAWTGPPMMYPSAAQSRQENKNLLKTLEDFSSIFYDNAAYGIDTYVRNNASTKGCRMRKDGNGLGESNWHPWPRTRDAGISVPGFGDPKALMIGMARYCHVLGHTKTVDVPFDPRKENGETIGMGQEGSVLYYLEPELGGELDKLTYDNCLILSANPSNYNKRMNSFYKNFKNIDNLANKCSFTIPEQSGGRVTNNIDNSACAKAIDEAIRLQTSTTMEKPLYNPMVNAPGYDSSKGVIKNNIVLSRQNFPGTRRVIDNGKNLRIYSLPINPEALHMKQEGQSSFVYKSYQNWMDYSNITANYDGTYMQTVNLNVITITPKTGHIIKLNHGKSLWDANKELTDYPTAITVNGGYFIVGANINKLTAGIVDNRDGYKPIGFCYDNYRTENGTYLPVPKPYRPYFGVISCKNNKISIQYHKKFIKKHKTIDQVIKYELEDGTVYSTKQPVIQMDTGKAKGRTPVLKKSGDDYDWAFCSGPMLVFDGKVVFNFDTMFTKQFTIDDSDKPAVSGVVKPPNNTTYKLLPKAPNNFMFKGGPQGDGHTAYGSRHSNRMMIHNVMGITKEGVVMCFMIEGRGYDAPGLDRVQVANLVNKFNIETAISLDGGFSANAVYKTDGGYQKWLQNDPEKRDLGISISFAFTG</sequence>
<evidence type="ECO:0000259" key="1">
    <source>
        <dbReference type="Pfam" id="PF09992"/>
    </source>
</evidence>
<dbReference type="AlphaFoldDB" id="A0A6C0LU48"/>
<reference evidence="2" key="1">
    <citation type="journal article" date="2020" name="Nature">
        <title>Giant virus diversity and host interactions through global metagenomics.</title>
        <authorList>
            <person name="Schulz F."/>
            <person name="Roux S."/>
            <person name="Paez-Espino D."/>
            <person name="Jungbluth S."/>
            <person name="Walsh D.A."/>
            <person name="Denef V.J."/>
            <person name="McMahon K.D."/>
            <person name="Konstantinidis K.T."/>
            <person name="Eloe-Fadrosh E.A."/>
            <person name="Kyrpides N.C."/>
            <person name="Woyke T."/>
        </authorList>
    </citation>
    <scope>NUCLEOTIDE SEQUENCE</scope>
    <source>
        <strain evidence="2">GVMAG-S-1016704-142</strain>
    </source>
</reference>
<proteinExistence type="predicted"/>
<accession>A0A6C0LU48</accession>
<evidence type="ECO:0000313" key="2">
    <source>
        <dbReference type="EMBL" id="QHU33943.1"/>
    </source>
</evidence>
<dbReference type="InterPro" id="IPR018711">
    <property type="entry name" value="NAGPA"/>
</dbReference>
<name>A0A6C0LU48_9ZZZZ</name>
<protein>
    <recommendedName>
        <fullName evidence="1">Phosphodiester glycosidase domain-containing protein</fullName>
    </recommendedName>
</protein>
<dbReference type="Pfam" id="PF09992">
    <property type="entry name" value="NAGPA"/>
    <property type="match status" value="1"/>
</dbReference>
<dbReference type="EMBL" id="MN740565">
    <property type="protein sequence ID" value="QHU33943.1"/>
    <property type="molecule type" value="Genomic_DNA"/>
</dbReference>
<feature type="domain" description="Phosphodiester glycosidase" evidence="1">
    <location>
        <begin position="917"/>
        <end position="1077"/>
    </location>
</feature>
<organism evidence="2">
    <name type="scientific">viral metagenome</name>
    <dbReference type="NCBI Taxonomy" id="1070528"/>
    <lineage>
        <taxon>unclassified sequences</taxon>
        <taxon>metagenomes</taxon>
        <taxon>organismal metagenomes</taxon>
    </lineage>
</organism>